<evidence type="ECO:0000256" key="6">
    <source>
        <dbReference type="ARBA" id="ARBA00023136"/>
    </source>
</evidence>
<evidence type="ECO:0000256" key="1">
    <source>
        <dbReference type="ARBA" id="ARBA00004571"/>
    </source>
</evidence>
<evidence type="ECO:0000256" key="8">
    <source>
        <dbReference type="PROSITE-ProRule" id="PRU01360"/>
    </source>
</evidence>
<keyword evidence="5" id="KW-0732">Signal</keyword>
<dbReference type="InterPro" id="IPR039426">
    <property type="entry name" value="TonB-dep_rcpt-like"/>
</dbReference>
<dbReference type="OrthoDB" id="9768177at2"/>
<dbReference type="InterPro" id="IPR008969">
    <property type="entry name" value="CarboxyPept-like_regulatory"/>
</dbReference>
<evidence type="ECO:0000256" key="3">
    <source>
        <dbReference type="ARBA" id="ARBA00022452"/>
    </source>
</evidence>
<dbReference type="Gene3D" id="2.40.170.20">
    <property type="entry name" value="TonB-dependent receptor, beta-barrel domain"/>
    <property type="match status" value="1"/>
</dbReference>
<keyword evidence="2 8" id="KW-0813">Transport</keyword>
<sequence length="1008" mass="110075">MNKLTFLLIYLIALVGIAQENIITGKVLEESTGEVLLGATVQNLTNNNATTTDFDGNFSIPASSGDVLKISYIGKVAQQITVSDNSVLTIRLMDDVASLGEIVVVGYGTQAVREITGAVSIVDSEVIENLKPTRVEEALQGQVPGVNVTSSSGSPGAGLNIRIRGISTNGDNRPLILVDGNIIEDLSVINPGDIESISVLKDATAGIYGVRAANGVIIITTKGGRKNQDLTVEFNSWGGFQETSRRLPTLNAQQYALLKNEAFANNGEALPFTDISNLNNTDYQDEVFDNAFILNNDVSVRGGTEKSVYAFGMAALLQDGIVGSDKSDFDRFTLRGNFDHDWTKNLKMKTGFLYSHTSNKGINEGGLGSVLFNALNMAPTIPVRDENGDFSIAEGLGNEVINPEAQLANTFNRNYVGKISGNFGLTYSFLDNFEATARIQANYSEATGNNFNPRAFYGSGKVFNLTENVYSEYENFFSDYTYDAFVKYDNTFNDLHNVEATVGMSAFRTRGDFNGFTGFGNVSNDYNEVSLQDADRVIDGDENGARRFDQRLLSHFVRVQYDYDGKYLFSGVLRRDGSTIFGPENRFGYFPSASIGWVASDEEFLADSEVFDFLKFRASAGIIGNDRIPAFGYVSLLNGEGQYVFNGQIVNGTAGGALSNPEIKWEEQFTTNVGVDMQFLSNKMNVTIDYFNRETNDLLIAPAVSGVLGSGAPGSSAPFINGGDIRNRGLEFLIGYSDKLSDDFSFNVSYNFATLDNEVLSVNNDNGFIEAGGFGVGQPPITRFQEGFPIGYFYGFQTDGIFQNTAEVAAHPSQIALGANAQPGDIRYLDLNEDGIINLDDRTELGNPIPDVTMGMNLSFNYKNWDFQSYFFASIGNDMVRNYERNQALTNLTTNALNRWTGEGTSNYFPRVTTGATANQVFSDFYVEDASFVRAQNIQLGYTLNEGLLDNLQLSSLRVYASVRNAFTLTEYRGYDPSASSGDPLASGIDNGFYPVARTFLVGLNAKF</sequence>
<dbReference type="AlphaFoldDB" id="A0A2S9WY67"/>
<dbReference type="Gene3D" id="2.60.40.1120">
    <property type="entry name" value="Carboxypeptidase-like, regulatory domain"/>
    <property type="match status" value="1"/>
</dbReference>
<keyword evidence="4 8" id="KW-0812">Transmembrane</keyword>
<dbReference type="Proteomes" id="UP000239532">
    <property type="component" value="Unassembled WGS sequence"/>
</dbReference>
<evidence type="ECO:0000256" key="5">
    <source>
        <dbReference type="ARBA" id="ARBA00022729"/>
    </source>
</evidence>
<dbReference type="InterPro" id="IPR037066">
    <property type="entry name" value="Plug_dom_sf"/>
</dbReference>
<dbReference type="InterPro" id="IPR023996">
    <property type="entry name" value="TonB-dep_OMP_SusC/RagA"/>
</dbReference>
<feature type="domain" description="TonB-dependent receptor plug" evidence="9">
    <location>
        <begin position="112"/>
        <end position="216"/>
    </location>
</feature>
<organism evidence="10 11">
    <name type="scientific">Nonlabens agnitus</name>
    <dbReference type="NCBI Taxonomy" id="870484"/>
    <lineage>
        <taxon>Bacteria</taxon>
        <taxon>Pseudomonadati</taxon>
        <taxon>Bacteroidota</taxon>
        <taxon>Flavobacteriia</taxon>
        <taxon>Flavobacteriales</taxon>
        <taxon>Flavobacteriaceae</taxon>
        <taxon>Nonlabens</taxon>
    </lineage>
</organism>
<dbReference type="GO" id="GO:0015344">
    <property type="term" value="F:siderophore uptake transmembrane transporter activity"/>
    <property type="evidence" value="ECO:0007669"/>
    <property type="project" value="TreeGrafter"/>
</dbReference>
<dbReference type="InterPro" id="IPR036942">
    <property type="entry name" value="Beta-barrel_TonB_sf"/>
</dbReference>
<comment type="similarity">
    <text evidence="8">Belongs to the TonB-dependent receptor family.</text>
</comment>
<evidence type="ECO:0000256" key="4">
    <source>
        <dbReference type="ARBA" id="ARBA00022692"/>
    </source>
</evidence>
<dbReference type="SUPFAM" id="SSF49464">
    <property type="entry name" value="Carboxypeptidase regulatory domain-like"/>
    <property type="match status" value="1"/>
</dbReference>
<dbReference type="GO" id="GO:0044718">
    <property type="term" value="P:siderophore transmembrane transport"/>
    <property type="evidence" value="ECO:0007669"/>
    <property type="project" value="TreeGrafter"/>
</dbReference>
<evidence type="ECO:0000256" key="2">
    <source>
        <dbReference type="ARBA" id="ARBA00022448"/>
    </source>
</evidence>
<dbReference type="Gene3D" id="2.170.130.10">
    <property type="entry name" value="TonB-dependent receptor, plug domain"/>
    <property type="match status" value="1"/>
</dbReference>
<dbReference type="NCBIfam" id="TIGR04056">
    <property type="entry name" value="OMP_RagA_SusC"/>
    <property type="match status" value="1"/>
</dbReference>
<keyword evidence="6 8" id="KW-0472">Membrane</keyword>
<dbReference type="NCBIfam" id="TIGR04057">
    <property type="entry name" value="SusC_RagA_signa"/>
    <property type="match status" value="1"/>
</dbReference>
<dbReference type="Pfam" id="PF13715">
    <property type="entry name" value="CarbopepD_reg_2"/>
    <property type="match status" value="1"/>
</dbReference>
<protein>
    <submittedName>
        <fullName evidence="10">SusC/RagA family protein</fullName>
    </submittedName>
</protein>
<gene>
    <name evidence="10" type="ORF">BST86_12255</name>
</gene>
<name>A0A2S9WY67_9FLAO</name>
<keyword evidence="3 8" id="KW-1134">Transmembrane beta strand</keyword>
<dbReference type="SUPFAM" id="SSF56935">
    <property type="entry name" value="Porins"/>
    <property type="match status" value="1"/>
</dbReference>
<dbReference type="Pfam" id="PF07715">
    <property type="entry name" value="Plug"/>
    <property type="match status" value="1"/>
</dbReference>
<comment type="caution">
    <text evidence="10">The sequence shown here is derived from an EMBL/GenBank/DDBJ whole genome shotgun (WGS) entry which is preliminary data.</text>
</comment>
<dbReference type="PANTHER" id="PTHR30069:SF29">
    <property type="entry name" value="HEMOGLOBIN AND HEMOGLOBIN-HAPTOGLOBIN-BINDING PROTEIN 1-RELATED"/>
    <property type="match status" value="1"/>
</dbReference>
<comment type="subcellular location">
    <subcellularLocation>
        <location evidence="1 8">Cell outer membrane</location>
        <topology evidence="1 8">Multi-pass membrane protein</topology>
    </subcellularLocation>
</comment>
<dbReference type="EMBL" id="MQUC01000003">
    <property type="protein sequence ID" value="PRP68401.1"/>
    <property type="molecule type" value="Genomic_DNA"/>
</dbReference>
<dbReference type="PROSITE" id="PS52016">
    <property type="entry name" value="TONB_DEPENDENT_REC_3"/>
    <property type="match status" value="1"/>
</dbReference>
<dbReference type="RefSeq" id="WP_105984033.1">
    <property type="nucleotide sequence ID" value="NZ_MQUC01000003.1"/>
</dbReference>
<reference evidence="10 11" key="1">
    <citation type="submission" date="2016-11" db="EMBL/GenBank/DDBJ databases">
        <title>Trade-off between light-utilization and light-protection in marine flavobacteria.</title>
        <authorList>
            <person name="Kumagai Y."/>
        </authorList>
    </citation>
    <scope>NUCLEOTIDE SEQUENCE [LARGE SCALE GENOMIC DNA]</scope>
    <source>
        <strain evidence="10 11">JCM 17109</strain>
    </source>
</reference>
<evidence type="ECO:0000313" key="11">
    <source>
        <dbReference type="Proteomes" id="UP000239532"/>
    </source>
</evidence>
<evidence type="ECO:0000313" key="10">
    <source>
        <dbReference type="EMBL" id="PRP68401.1"/>
    </source>
</evidence>
<proteinExistence type="inferred from homology"/>
<evidence type="ECO:0000259" key="9">
    <source>
        <dbReference type="Pfam" id="PF07715"/>
    </source>
</evidence>
<accession>A0A2S9WY67</accession>
<dbReference type="InterPro" id="IPR012910">
    <property type="entry name" value="Plug_dom"/>
</dbReference>
<dbReference type="GO" id="GO:0009279">
    <property type="term" value="C:cell outer membrane"/>
    <property type="evidence" value="ECO:0007669"/>
    <property type="project" value="UniProtKB-SubCell"/>
</dbReference>
<evidence type="ECO:0000256" key="7">
    <source>
        <dbReference type="ARBA" id="ARBA00023237"/>
    </source>
</evidence>
<dbReference type="PANTHER" id="PTHR30069">
    <property type="entry name" value="TONB-DEPENDENT OUTER MEMBRANE RECEPTOR"/>
    <property type="match status" value="1"/>
</dbReference>
<keyword evidence="11" id="KW-1185">Reference proteome</keyword>
<dbReference type="InterPro" id="IPR023997">
    <property type="entry name" value="TonB-dep_OMP_SusC/RagA_CS"/>
</dbReference>
<keyword evidence="7 8" id="KW-0998">Cell outer membrane</keyword>